<reference evidence="1" key="1">
    <citation type="submission" date="2018-05" db="EMBL/GenBank/DDBJ databases">
        <authorList>
            <person name="Lanie J.A."/>
            <person name="Ng W.-L."/>
            <person name="Kazmierczak K.M."/>
            <person name="Andrzejewski T.M."/>
            <person name="Davidsen T.M."/>
            <person name="Wayne K.J."/>
            <person name="Tettelin H."/>
            <person name="Glass J.I."/>
            <person name="Rusch D."/>
            <person name="Podicherti R."/>
            <person name="Tsui H.-C.T."/>
            <person name="Winkler M.E."/>
        </authorList>
    </citation>
    <scope>NUCLEOTIDE SEQUENCE</scope>
</reference>
<name>A0A383B9K9_9ZZZZ</name>
<dbReference type="AlphaFoldDB" id="A0A383B9K9"/>
<protein>
    <recommendedName>
        <fullName evidence="2">SGNH hydrolase-type esterase domain-containing protein</fullName>
    </recommendedName>
</protein>
<sequence>MVKLMSPLIIRFLSRARLCIPIFCAGFFFMAPQDAKGKGILSKLKKSFKARIKKEKTIPKRTSILYLGDSMSMGAFGKVFDMKLREAGFEVYTYVAGGATPYYWLSRYEPIASNIGFWEKTPTVDRRQKVIKEVPKVESLVENWNPDIVVIQTGINLYSSLRSKRREKSDNIAVVEGLCRDMAKAAVIGGRRCYWIAP</sequence>
<gene>
    <name evidence="1" type="ORF">METZ01_LOCUS469385</name>
</gene>
<organism evidence="1">
    <name type="scientific">marine metagenome</name>
    <dbReference type="NCBI Taxonomy" id="408172"/>
    <lineage>
        <taxon>unclassified sequences</taxon>
        <taxon>metagenomes</taxon>
        <taxon>ecological metagenomes</taxon>
    </lineage>
</organism>
<dbReference type="EMBL" id="UINC01198537">
    <property type="protein sequence ID" value="SVE16531.1"/>
    <property type="molecule type" value="Genomic_DNA"/>
</dbReference>
<accession>A0A383B9K9</accession>
<proteinExistence type="predicted"/>
<feature type="non-terminal residue" evidence="1">
    <location>
        <position position="198"/>
    </location>
</feature>
<evidence type="ECO:0000313" key="1">
    <source>
        <dbReference type="EMBL" id="SVE16531.1"/>
    </source>
</evidence>
<evidence type="ECO:0008006" key="2">
    <source>
        <dbReference type="Google" id="ProtNLM"/>
    </source>
</evidence>
<dbReference type="SUPFAM" id="SSF52266">
    <property type="entry name" value="SGNH hydrolase"/>
    <property type="match status" value="1"/>
</dbReference>